<organism evidence="1 2">
    <name type="scientific">Pistacia atlantica</name>
    <dbReference type="NCBI Taxonomy" id="434234"/>
    <lineage>
        <taxon>Eukaryota</taxon>
        <taxon>Viridiplantae</taxon>
        <taxon>Streptophyta</taxon>
        <taxon>Embryophyta</taxon>
        <taxon>Tracheophyta</taxon>
        <taxon>Spermatophyta</taxon>
        <taxon>Magnoliopsida</taxon>
        <taxon>eudicotyledons</taxon>
        <taxon>Gunneridae</taxon>
        <taxon>Pentapetalae</taxon>
        <taxon>rosids</taxon>
        <taxon>malvids</taxon>
        <taxon>Sapindales</taxon>
        <taxon>Anacardiaceae</taxon>
        <taxon>Pistacia</taxon>
    </lineage>
</organism>
<name>A0ACC1AQH9_9ROSI</name>
<dbReference type="Proteomes" id="UP001164250">
    <property type="component" value="Chromosome 9"/>
</dbReference>
<comment type="caution">
    <text evidence="1">The sequence shown here is derived from an EMBL/GenBank/DDBJ whole genome shotgun (WGS) entry which is preliminary data.</text>
</comment>
<proteinExistence type="predicted"/>
<evidence type="ECO:0000313" key="1">
    <source>
        <dbReference type="EMBL" id="KAJ0088941.1"/>
    </source>
</evidence>
<accession>A0ACC1AQH9</accession>
<keyword evidence="2" id="KW-1185">Reference proteome</keyword>
<sequence length="162" mass="18728">MILSCTTLTYPPSVIAFPKFQFRVVFKPALRELLNSLKEEKGPFQLPTAHCLWIYFHLSKLVEEGEVPFGGEYYENLDKPISCIPGLENILRRRGLPGICRFEKADDPILQFFIRETSAFSSFWSYTLNEIEAPMITRLGSFFNKIYAIGPQHAFKFQVTHQ</sequence>
<protein>
    <submittedName>
        <fullName evidence="1">Uncharacterized protein</fullName>
    </submittedName>
</protein>
<reference evidence="2" key="1">
    <citation type="journal article" date="2023" name="G3 (Bethesda)">
        <title>Genome assembly and association tests identify interacting loci associated with vigor, precocity, and sex in interspecific pistachio rootstocks.</title>
        <authorList>
            <person name="Palmer W."/>
            <person name="Jacygrad E."/>
            <person name="Sagayaradj S."/>
            <person name="Cavanaugh K."/>
            <person name="Han R."/>
            <person name="Bertier L."/>
            <person name="Beede B."/>
            <person name="Kafkas S."/>
            <person name="Golino D."/>
            <person name="Preece J."/>
            <person name="Michelmore R."/>
        </authorList>
    </citation>
    <scope>NUCLEOTIDE SEQUENCE [LARGE SCALE GENOMIC DNA]</scope>
</reference>
<evidence type="ECO:0000313" key="2">
    <source>
        <dbReference type="Proteomes" id="UP001164250"/>
    </source>
</evidence>
<dbReference type="EMBL" id="CM047905">
    <property type="protein sequence ID" value="KAJ0088941.1"/>
    <property type="molecule type" value="Genomic_DNA"/>
</dbReference>
<gene>
    <name evidence="1" type="ORF">Patl1_31755</name>
</gene>